<evidence type="ECO:0000313" key="1">
    <source>
        <dbReference type="EMBL" id="RLK47980.1"/>
    </source>
</evidence>
<dbReference type="Proteomes" id="UP000273158">
    <property type="component" value="Unassembled WGS sequence"/>
</dbReference>
<comment type="caution">
    <text evidence="1">The sequence shown here is derived from an EMBL/GenBank/DDBJ whole genome shotgun (WGS) entry which is preliminary data.</text>
</comment>
<sequence>MAEVPTAVLVEYIDGHRDRYGVEPICQVLRESGMQIAPSTYYAAKTRQPSARAVQDAELVIDIKTAHKAN</sequence>
<evidence type="ECO:0000313" key="2">
    <source>
        <dbReference type="Proteomes" id="UP000273158"/>
    </source>
</evidence>
<protein>
    <submittedName>
        <fullName evidence="1">Uncharacterized protein</fullName>
    </submittedName>
</protein>
<dbReference type="AlphaFoldDB" id="A0A498C4K8"/>
<dbReference type="OrthoDB" id="4281720at2"/>
<dbReference type="RefSeq" id="WP_158597346.1">
    <property type="nucleotide sequence ID" value="NZ_RCDB01000003.1"/>
</dbReference>
<dbReference type="EMBL" id="RCDB01000003">
    <property type="protein sequence ID" value="RLK47980.1"/>
    <property type="molecule type" value="Genomic_DNA"/>
</dbReference>
<accession>A0A498C4K8</accession>
<proteinExistence type="predicted"/>
<keyword evidence="2" id="KW-1185">Reference proteome</keyword>
<reference evidence="1 2" key="1">
    <citation type="journal article" date="2015" name="Stand. Genomic Sci.">
        <title>Genomic Encyclopedia of Bacterial and Archaeal Type Strains, Phase III: the genomes of soil and plant-associated and newly described type strains.</title>
        <authorList>
            <person name="Whitman W.B."/>
            <person name="Woyke T."/>
            <person name="Klenk H.P."/>
            <person name="Zhou Y."/>
            <person name="Lilburn T.G."/>
            <person name="Beck B.J."/>
            <person name="De Vos P."/>
            <person name="Vandamme P."/>
            <person name="Eisen J.A."/>
            <person name="Garrity G."/>
            <person name="Hugenholtz P."/>
            <person name="Kyrpides N.C."/>
        </authorList>
    </citation>
    <scope>NUCLEOTIDE SEQUENCE [LARGE SCALE GENOMIC DNA]</scope>
    <source>
        <strain evidence="1 2">S2T63</strain>
    </source>
</reference>
<gene>
    <name evidence="1" type="ORF">C7474_2581</name>
</gene>
<name>A0A498C4K8_9MICO</name>
<organism evidence="1 2">
    <name type="scientific">Microbacterium telephonicum</name>
    <dbReference type="NCBI Taxonomy" id="1714841"/>
    <lineage>
        <taxon>Bacteria</taxon>
        <taxon>Bacillati</taxon>
        <taxon>Actinomycetota</taxon>
        <taxon>Actinomycetes</taxon>
        <taxon>Micrococcales</taxon>
        <taxon>Microbacteriaceae</taxon>
        <taxon>Microbacterium</taxon>
    </lineage>
</organism>